<dbReference type="SMART" id="SM00347">
    <property type="entry name" value="HTH_MARR"/>
    <property type="match status" value="1"/>
</dbReference>
<dbReference type="EMBL" id="CALYLO010000001">
    <property type="protein sequence ID" value="CAH8244088.1"/>
    <property type="molecule type" value="Genomic_DNA"/>
</dbReference>
<organism evidence="5 6">
    <name type="scientific">Paenibacillus melissococcoides</name>
    <dbReference type="NCBI Taxonomy" id="2912268"/>
    <lineage>
        <taxon>Bacteria</taxon>
        <taxon>Bacillati</taxon>
        <taxon>Bacillota</taxon>
        <taxon>Bacilli</taxon>
        <taxon>Bacillales</taxon>
        <taxon>Paenibacillaceae</taxon>
        <taxon>Paenibacillus</taxon>
    </lineage>
</organism>
<evidence type="ECO:0000256" key="2">
    <source>
        <dbReference type="ARBA" id="ARBA00023125"/>
    </source>
</evidence>
<gene>
    <name evidence="5" type="ORF">WJ0W_001327</name>
</gene>
<evidence type="ECO:0000256" key="1">
    <source>
        <dbReference type="ARBA" id="ARBA00023015"/>
    </source>
</evidence>
<dbReference type="PRINTS" id="PR00598">
    <property type="entry name" value="HTHMARR"/>
</dbReference>
<feature type="domain" description="HTH marR-type" evidence="4">
    <location>
        <begin position="4"/>
        <end position="140"/>
    </location>
</feature>
<accession>A0ABN8TZA0</accession>
<dbReference type="Pfam" id="PF12802">
    <property type="entry name" value="MarR_2"/>
    <property type="match status" value="1"/>
</dbReference>
<dbReference type="PROSITE" id="PS50995">
    <property type="entry name" value="HTH_MARR_2"/>
    <property type="match status" value="1"/>
</dbReference>
<dbReference type="Proteomes" id="UP001154322">
    <property type="component" value="Unassembled WGS sequence"/>
</dbReference>
<keyword evidence="6" id="KW-1185">Reference proteome</keyword>
<dbReference type="InterPro" id="IPR036388">
    <property type="entry name" value="WH-like_DNA-bd_sf"/>
</dbReference>
<keyword evidence="3" id="KW-0804">Transcription</keyword>
<dbReference type="PANTHER" id="PTHR42756">
    <property type="entry name" value="TRANSCRIPTIONAL REGULATOR, MARR"/>
    <property type="match status" value="1"/>
</dbReference>
<evidence type="ECO:0000256" key="3">
    <source>
        <dbReference type="ARBA" id="ARBA00023163"/>
    </source>
</evidence>
<keyword evidence="2" id="KW-0238">DNA-binding</keyword>
<protein>
    <submittedName>
        <fullName evidence="5">MarR family transcriptional regulator</fullName>
    </submittedName>
</protein>
<comment type="caution">
    <text evidence="5">The sequence shown here is derived from an EMBL/GenBank/DDBJ whole genome shotgun (WGS) entry which is preliminary data.</text>
</comment>
<dbReference type="PANTHER" id="PTHR42756:SF1">
    <property type="entry name" value="TRANSCRIPTIONAL REPRESSOR OF EMRAB OPERON"/>
    <property type="match status" value="1"/>
</dbReference>
<keyword evidence="1" id="KW-0805">Transcription regulation</keyword>
<dbReference type="Gene3D" id="1.10.10.10">
    <property type="entry name" value="Winged helix-like DNA-binding domain superfamily/Winged helix DNA-binding domain"/>
    <property type="match status" value="1"/>
</dbReference>
<reference evidence="5" key="1">
    <citation type="submission" date="2022-06" db="EMBL/GenBank/DDBJ databases">
        <authorList>
            <person name="Dietemann V."/>
            <person name="Ory F."/>
            <person name="Dainat B."/>
            <person name="Oberhansli S."/>
        </authorList>
    </citation>
    <scope>NUCLEOTIDE SEQUENCE</scope>
    <source>
        <strain evidence="5">Ena-SAMPLE-TAB-26-04-2022-14:26:32:270-5432</strain>
    </source>
</reference>
<name>A0ABN8TZA0_9BACL</name>
<evidence type="ECO:0000259" key="4">
    <source>
        <dbReference type="PROSITE" id="PS50995"/>
    </source>
</evidence>
<dbReference type="InterPro" id="IPR036390">
    <property type="entry name" value="WH_DNA-bd_sf"/>
</dbReference>
<dbReference type="RefSeq" id="WP_213428618.1">
    <property type="nucleotide sequence ID" value="NZ_AP031286.1"/>
</dbReference>
<evidence type="ECO:0000313" key="6">
    <source>
        <dbReference type="Proteomes" id="UP001154322"/>
    </source>
</evidence>
<evidence type="ECO:0000313" key="5">
    <source>
        <dbReference type="EMBL" id="CAH8244088.1"/>
    </source>
</evidence>
<dbReference type="InterPro" id="IPR000835">
    <property type="entry name" value="HTH_MarR-typ"/>
</dbReference>
<dbReference type="SUPFAM" id="SSF46785">
    <property type="entry name" value="Winged helix' DNA-binding domain"/>
    <property type="match status" value="1"/>
</dbReference>
<proteinExistence type="predicted"/>
<sequence>MTEENRLFRSIGFVLGMTYRKVSTLFQHRLKKYGITPEQWTILYQISRADGLIQKDIAERSGKDKPTTTRILDHLEAKGFVFKTPGEHDRRSFLVRITERGKALIEQTSPIEQQMIHDIKQCMSEEEYERLIELLLRVNSHVNELADRE</sequence>